<dbReference type="InParanoid" id="C3Y8Q9"/>
<protein>
    <submittedName>
        <fullName evidence="2">Uncharacterized protein</fullName>
    </submittedName>
</protein>
<keyword evidence="1" id="KW-0175">Coiled coil</keyword>
<evidence type="ECO:0000256" key="1">
    <source>
        <dbReference type="SAM" id="Coils"/>
    </source>
</evidence>
<organism>
    <name type="scientific">Branchiostoma floridae</name>
    <name type="common">Florida lancelet</name>
    <name type="synonym">Amphioxus</name>
    <dbReference type="NCBI Taxonomy" id="7739"/>
    <lineage>
        <taxon>Eukaryota</taxon>
        <taxon>Metazoa</taxon>
        <taxon>Chordata</taxon>
        <taxon>Cephalochordata</taxon>
        <taxon>Leptocardii</taxon>
        <taxon>Amphioxiformes</taxon>
        <taxon>Branchiostomatidae</taxon>
        <taxon>Branchiostoma</taxon>
    </lineage>
</organism>
<proteinExistence type="predicted"/>
<dbReference type="AlphaFoldDB" id="C3Y8Q9"/>
<evidence type="ECO:0000313" key="2">
    <source>
        <dbReference type="EMBL" id="EEN62965.1"/>
    </source>
</evidence>
<feature type="coiled-coil region" evidence="1">
    <location>
        <begin position="39"/>
        <end position="151"/>
    </location>
</feature>
<sequence>MQSPPAQKGIPQPGLIDLDLATTGVQDSRLKDWACDPLTNQLAQRLAEKSRYIQELRNEMRSTIELHNNRAEEQASTILKLSAEFRNLTQKIESAEKVLCEKNTEIQRQKEAIKNLAVITEDQQAENTKLAAKLEAIKEAVERDLEDVSTSTDVPGGGQSGLQGETFTGRQLTGLVQHIVAVLSDPPRALPTLQTAWDAALMTLVEDSVRELEERYVQEMRQGIQQAGGMPLEEDPNSSVPSMMSLHQAVFEGLLDTLKGRLHSFCEAVEMTQAVVDLTARVIGQGKFHLQAILIPDNLQSLT</sequence>
<dbReference type="EMBL" id="GG666492">
    <property type="protein sequence ID" value="EEN62965.1"/>
    <property type="molecule type" value="Genomic_DNA"/>
</dbReference>
<accession>C3Y8Q9</accession>
<reference evidence="2" key="1">
    <citation type="journal article" date="2008" name="Nature">
        <title>The amphioxus genome and the evolution of the chordate karyotype.</title>
        <authorList>
            <consortium name="US DOE Joint Genome Institute (JGI-PGF)"/>
            <person name="Putnam N.H."/>
            <person name="Butts T."/>
            <person name="Ferrier D.E.K."/>
            <person name="Furlong R.F."/>
            <person name="Hellsten U."/>
            <person name="Kawashima T."/>
            <person name="Robinson-Rechavi M."/>
            <person name="Shoguchi E."/>
            <person name="Terry A."/>
            <person name="Yu J.-K."/>
            <person name="Benito-Gutierrez E.L."/>
            <person name="Dubchak I."/>
            <person name="Garcia-Fernandez J."/>
            <person name="Gibson-Brown J.J."/>
            <person name="Grigoriev I.V."/>
            <person name="Horton A.C."/>
            <person name="de Jong P.J."/>
            <person name="Jurka J."/>
            <person name="Kapitonov V.V."/>
            <person name="Kohara Y."/>
            <person name="Kuroki Y."/>
            <person name="Lindquist E."/>
            <person name="Lucas S."/>
            <person name="Osoegawa K."/>
            <person name="Pennacchio L.A."/>
            <person name="Salamov A.A."/>
            <person name="Satou Y."/>
            <person name="Sauka-Spengler T."/>
            <person name="Schmutz J."/>
            <person name="Shin-I T."/>
            <person name="Toyoda A."/>
            <person name="Bronner-Fraser M."/>
            <person name="Fujiyama A."/>
            <person name="Holland L.Z."/>
            <person name="Holland P.W.H."/>
            <person name="Satoh N."/>
            <person name="Rokhsar D.S."/>
        </authorList>
    </citation>
    <scope>NUCLEOTIDE SEQUENCE [LARGE SCALE GENOMIC DNA]</scope>
    <source>
        <strain evidence="2">S238N-H82</strain>
        <tissue evidence="2">Testes</tissue>
    </source>
</reference>
<gene>
    <name evidence="2" type="ORF">BRAFLDRAFT_64951</name>
</gene>
<name>C3Y8Q9_BRAFL</name>